<proteinExistence type="predicted"/>
<feature type="transmembrane region" description="Helical" evidence="1">
    <location>
        <begin position="80"/>
        <end position="100"/>
    </location>
</feature>
<protein>
    <submittedName>
        <fullName evidence="2">Uncharacterized protein</fullName>
    </submittedName>
</protein>
<keyword evidence="3" id="KW-1185">Reference proteome</keyword>
<dbReference type="Proteomes" id="UP000075901">
    <property type="component" value="Unassembled WGS sequence"/>
</dbReference>
<accession>A0A182SK11</accession>
<sequence length="112" mass="12686">MSLICFISLPDADLQVPFPTLPLVVLLLALVPPPPPDLASWSPSSCKYMQSGLGQVWFFIKWLQYFVVPKLVFISRPSIMMLFTLWIALSASLLLMYVTYADAEGPYRSRQM</sequence>
<organism evidence="2 3">
    <name type="scientific">Anopheles maculatus</name>
    <dbReference type="NCBI Taxonomy" id="74869"/>
    <lineage>
        <taxon>Eukaryota</taxon>
        <taxon>Metazoa</taxon>
        <taxon>Ecdysozoa</taxon>
        <taxon>Arthropoda</taxon>
        <taxon>Hexapoda</taxon>
        <taxon>Insecta</taxon>
        <taxon>Pterygota</taxon>
        <taxon>Neoptera</taxon>
        <taxon>Endopterygota</taxon>
        <taxon>Diptera</taxon>
        <taxon>Nematocera</taxon>
        <taxon>Culicoidea</taxon>
        <taxon>Culicidae</taxon>
        <taxon>Anophelinae</taxon>
        <taxon>Anopheles</taxon>
        <taxon>Anopheles maculatus group</taxon>
    </lineage>
</organism>
<evidence type="ECO:0000313" key="3">
    <source>
        <dbReference type="Proteomes" id="UP000075901"/>
    </source>
</evidence>
<reference evidence="2" key="2">
    <citation type="submission" date="2020-05" db="UniProtKB">
        <authorList>
            <consortium name="EnsemblMetazoa"/>
        </authorList>
    </citation>
    <scope>IDENTIFICATION</scope>
    <source>
        <strain evidence="2">maculatus3</strain>
    </source>
</reference>
<keyword evidence="1" id="KW-1133">Transmembrane helix</keyword>
<keyword evidence="1" id="KW-0812">Transmembrane</keyword>
<reference evidence="3" key="1">
    <citation type="submission" date="2013-09" db="EMBL/GenBank/DDBJ databases">
        <title>The Genome Sequence of Anopheles maculatus species B.</title>
        <authorList>
            <consortium name="The Broad Institute Genomics Platform"/>
            <person name="Neafsey D.E."/>
            <person name="Besansky N."/>
            <person name="Howell P."/>
            <person name="Walton C."/>
            <person name="Young S.K."/>
            <person name="Zeng Q."/>
            <person name="Gargeya S."/>
            <person name="Fitzgerald M."/>
            <person name="Haas B."/>
            <person name="Abouelleil A."/>
            <person name="Allen A.W."/>
            <person name="Alvarado L."/>
            <person name="Arachchi H.M."/>
            <person name="Berlin A.M."/>
            <person name="Chapman S.B."/>
            <person name="Gainer-Dewar J."/>
            <person name="Goldberg J."/>
            <person name="Griggs A."/>
            <person name="Gujja S."/>
            <person name="Hansen M."/>
            <person name="Howarth C."/>
            <person name="Imamovic A."/>
            <person name="Ireland A."/>
            <person name="Larimer J."/>
            <person name="McCowan C."/>
            <person name="Murphy C."/>
            <person name="Pearson M."/>
            <person name="Poon T.W."/>
            <person name="Priest M."/>
            <person name="Roberts A."/>
            <person name="Saif S."/>
            <person name="Shea T."/>
            <person name="Sisk P."/>
            <person name="Sykes S."/>
            <person name="Wortman J."/>
            <person name="Nusbaum C."/>
            <person name="Birren B."/>
        </authorList>
    </citation>
    <scope>NUCLEOTIDE SEQUENCE [LARGE SCALE GENOMIC DNA]</scope>
    <source>
        <strain evidence="3">maculatus3</strain>
    </source>
</reference>
<dbReference type="AlphaFoldDB" id="A0A182SK11"/>
<evidence type="ECO:0000256" key="1">
    <source>
        <dbReference type="SAM" id="Phobius"/>
    </source>
</evidence>
<dbReference type="VEuPathDB" id="VectorBase:AMAM008308"/>
<dbReference type="EnsemblMetazoa" id="AMAM008308-RA">
    <property type="protein sequence ID" value="AMAM008308-PA"/>
    <property type="gene ID" value="AMAM008308"/>
</dbReference>
<evidence type="ECO:0000313" key="2">
    <source>
        <dbReference type="EnsemblMetazoa" id="AMAM008308-PA"/>
    </source>
</evidence>
<name>A0A182SK11_9DIPT</name>
<keyword evidence="1" id="KW-0472">Membrane</keyword>